<keyword evidence="2" id="KW-1185">Reference proteome</keyword>
<evidence type="ECO:0000313" key="1">
    <source>
        <dbReference type="EMBL" id="KDR18439.1"/>
    </source>
</evidence>
<name>A0A067RED6_ZOONE</name>
<dbReference type="Proteomes" id="UP000027135">
    <property type="component" value="Unassembled WGS sequence"/>
</dbReference>
<proteinExistence type="predicted"/>
<dbReference type="AlphaFoldDB" id="A0A067RED6"/>
<protein>
    <submittedName>
        <fullName evidence="1">Uncharacterized protein</fullName>
    </submittedName>
</protein>
<dbReference type="InParanoid" id="A0A067RED6"/>
<sequence>MCRGIRPSPIRFTCPYHFILASSTLSTTPLTSIRFLTPSFRTLSLLVIPNTLLTNFIPIASTFCISFLPNVQVSAAYATIDTRYDRPSRPIPEAKKTSLEFKRVIAGVADHVSEMLVDLLL</sequence>
<organism evidence="1 2">
    <name type="scientific">Zootermopsis nevadensis</name>
    <name type="common">Dampwood termite</name>
    <dbReference type="NCBI Taxonomy" id="136037"/>
    <lineage>
        <taxon>Eukaryota</taxon>
        <taxon>Metazoa</taxon>
        <taxon>Ecdysozoa</taxon>
        <taxon>Arthropoda</taxon>
        <taxon>Hexapoda</taxon>
        <taxon>Insecta</taxon>
        <taxon>Pterygota</taxon>
        <taxon>Neoptera</taxon>
        <taxon>Polyneoptera</taxon>
        <taxon>Dictyoptera</taxon>
        <taxon>Blattodea</taxon>
        <taxon>Blattoidea</taxon>
        <taxon>Termitoidae</taxon>
        <taxon>Termopsidae</taxon>
        <taxon>Zootermopsis</taxon>
    </lineage>
</organism>
<evidence type="ECO:0000313" key="2">
    <source>
        <dbReference type="Proteomes" id="UP000027135"/>
    </source>
</evidence>
<dbReference type="EMBL" id="KK852686">
    <property type="protein sequence ID" value="KDR18439.1"/>
    <property type="molecule type" value="Genomic_DNA"/>
</dbReference>
<gene>
    <name evidence="1" type="ORF">L798_07441</name>
</gene>
<reference evidence="1 2" key="1">
    <citation type="journal article" date="2014" name="Nat. Commun.">
        <title>Molecular traces of alternative social organization in a termite genome.</title>
        <authorList>
            <person name="Terrapon N."/>
            <person name="Li C."/>
            <person name="Robertson H.M."/>
            <person name="Ji L."/>
            <person name="Meng X."/>
            <person name="Booth W."/>
            <person name="Chen Z."/>
            <person name="Childers C.P."/>
            <person name="Glastad K.M."/>
            <person name="Gokhale K."/>
            <person name="Gowin J."/>
            <person name="Gronenberg W."/>
            <person name="Hermansen R.A."/>
            <person name="Hu H."/>
            <person name="Hunt B.G."/>
            <person name="Huylmans A.K."/>
            <person name="Khalil S.M."/>
            <person name="Mitchell R.D."/>
            <person name="Munoz-Torres M.C."/>
            <person name="Mustard J.A."/>
            <person name="Pan H."/>
            <person name="Reese J.T."/>
            <person name="Scharf M.E."/>
            <person name="Sun F."/>
            <person name="Vogel H."/>
            <person name="Xiao J."/>
            <person name="Yang W."/>
            <person name="Yang Z."/>
            <person name="Yang Z."/>
            <person name="Zhou J."/>
            <person name="Zhu J."/>
            <person name="Brent C.S."/>
            <person name="Elsik C.G."/>
            <person name="Goodisman M.A."/>
            <person name="Liberles D.A."/>
            <person name="Roe R.M."/>
            <person name="Vargo E.L."/>
            <person name="Vilcinskas A."/>
            <person name="Wang J."/>
            <person name="Bornberg-Bauer E."/>
            <person name="Korb J."/>
            <person name="Zhang G."/>
            <person name="Liebig J."/>
        </authorList>
    </citation>
    <scope>NUCLEOTIDE SEQUENCE [LARGE SCALE GENOMIC DNA]</scope>
    <source>
        <tissue evidence="1">Whole organism</tissue>
    </source>
</reference>
<accession>A0A067RED6</accession>